<dbReference type="EMBL" id="FOAN01000003">
    <property type="protein sequence ID" value="SEL23524.1"/>
    <property type="molecule type" value="Genomic_DNA"/>
</dbReference>
<dbReference type="InterPro" id="IPR023210">
    <property type="entry name" value="NADP_OxRdtase_dom"/>
</dbReference>
<keyword evidence="3" id="KW-1185">Reference proteome</keyword>
<dbReference type="Pfam" id="PF00248">
    <property type="entry name" value="Aldo_ket_red"/>
    <property type="match status" value="1"/>
</dbReference>
<dbReference type="OrthoDB" id="9768851at2"/>
<name>A0A1H7NJG4_9HYPH</name>
<dbReference type="GO" id="GO:0016491">
    <property type="term" value="F:oxidoreductase activity"/>
    <property type="evidence" value="ECO:0007669"/>
    <property type="project" value="InterPro"/>
</dbReference>
<dbReference type="InterPro" id="IPR036812">
    <property type="entry name" value="NAD(P)_OxRdtase_dom_sf"/>
</dbReference>
<evidence type="ECO:0000259" key="1">
    <source>
        <dbReference type="Pfam" id="PF00248"/>
    </source>
</evidence>
<dbReference type="AlphaFoldDB" id="A0A1H7NJG4"/>
<dbReference type="PANTHER" id="PTHR42686:SF1">
    <property type="entry name" value="GH17980P-RELATED"/>
    <property type="match status" value="1"/>
</dbReference>
<dbReference type="GO" id="GO:0005829">
    <property type="term" value="C:cytosol"/>
    <property type="evidence" value="ECO:0007669"/>
    <property type="project" value="TreeGrafter"/>
</dbReference>
<proteinExistence type="predicted"/>
<dbReference type="RefSeq" id="WP_091832970.1">
    <property type="nucleotide sequence ID" value="NZ_FOAN01000003.1"/>
</dbReference>
<accession>A0A1H7NJG4</accession>
<organism evidence="2 3">
    <name type="scientific">Bosea lupini</name>
    <dbReference type="NCBI Taxonomy" id="1036779"/>
    <lineage>
        <taxon>Bacteria</taxon>
        <taxon>Pseudomonadati</taxon>
        <taxon>Pseudomonadota</taxon>
        <taxon>Alphaproteobacteria</taxon>
        <taxon>Hyphomicrobiales</taxon>
        <taxon>Boseaceae</taxon>
        <taxon>Bosea</taxon>
    </lineage>
</organism>
<dbReference type="STRING" id="1036779.SAMN04515666_103168"/>
<feature type="domain" description="NADP-dependent oxidoreductase" evidence="1">
    <location>
        <begin position="21"/>
        <end position="317"/>
    </location>
</feature>
<dbReference type="PANTHER" id="PTHR42686">
    <property type="entry name" value="GH17980P-RELATED"/>
    <property type="match status" value="1"/>
</dbReference>
<dbReference type="Proteomes" id="UP000199664">
    <property type="component" value="Unassembled WGS sequence"/>
</dbReference>
<dbReference type="InterPro" id="IPR020471">
    <property type="entry name" value="AKR"/>
</dbReference>
<evidence type="ECO:0000313" key="2">
    <source>
        <dbReference type="EMBL" id="SEL23524.1"/>
    </source>
</evidence>
<sequence length="340" mass="35363">MTTSTLPVRPLGRSGLKVTTLGFGGAPLGDLYAHLDEAGAIATVETALASGINLIDTSPLYGHGLSEHRIGAALRRSGRKDVVISTKVGRVAEPFAGRGNGSGYLGGLPHGLRFDYSHDGTMRSLEQSALRLGVDRIDVVLIHDVDVWTHGKDAIDAHFAQAMDGAYRALDTLRAAGAVKAIGVGVNEAEMCERFARAGDFDTMLLAGRYSLLEQPGLASFMPLAREKGIGLMLGGVYNSGILATGPIAGAKYNYQPAPPAILARVATIEAVCARHGVPLRRAALQFPLGHPAVASLVMGAVKPEEVADQVAELAAPVPGALWTELKAEGLLGADVPAPA</sequence>
<protein>
    <submittedName>
        <fullName evidence="2">D-threo-aldose 1-dehydrogenase</fullName>
    </submittedName>
</protein>
<gene>
    <name evidence="2" type="ORF">SAMN04515666_103168</name>
</gene>
<evidence type="ECO:0000313" key="3">
    <source>
        <dbReference type="Proteomes" id="UP000199664"/>
    </source>
</evidence>
<reference evidence="3" key="1">
    <citation type="submission" date="2016-10" db="EMBL/GenBank/DDBJ databases">
        <authorList>
            <person name="Varghese N."/>
            <person name="Submissions S."/>
        </authorList>
    </citation>
    <scope>NUCLEOTIDE SEQUENCE [LARGE SCALE GENOMIC DNA]</scope>
    <source>
        <strain evidence="3">LMG 26383,CCUG 61248,R- 45681</strain>
    </source>
</reference>
<dbReference type="Gene3D" id="3.20.20.100">
    <property type="entry name" value="NADP-dependent oxidoreductase domain"/>
    <property type="match status" value="1"/>
</dbReference>
<dbReference type="SUPFAM" id="SSF51430">
    <property type="entry name" value="NAD(P)-linked oxidoreductase"/>
    <property type="match status" value="1"/>
</dbReference>